<dbReference type="InterPro" id="IPR008622">
    <property type="entry name" value="FliT"/>
</dbReference>
<organism evidence="8 9">
    <name type="scientific">Paenibacillus cremeus</name>
    <dbReference type="NCBI Taxonomy" id="2163881"/>
    <lineage>
        <taxon>Bacteria</taxon>
        <taxon>Bacillati</taxon>
        <taxon>Bacillota</taxon>
        <taxon>Bacilli</taxon>
        <taxon>Bacillales</taxon>
        <taxon>Paenibacillaceae</taxon>
        <taxon>Paenibacillus</taxon>
    </lineage>
</organism>
<dbReference type="EMBL" id="VNJI01000015">
    <property type="protein sequence ID" value="TVY09341.1"/>
    <property type="molecule type" value="Genomic_DNA"/>
</dbReference>
<keyword evidence="3" id="KW-1005">Bacterial flagellum biogenesis</keyword>
<evidence type="ECO:0000256" key="7">
    <source>
        <dbReference type="ARBA" id="ARBA00093797"/>
    </source>
</evidence>
<reference evidence="8 9" key="1">
    <citation type="submission" date="2019-07" db="EMBL/GenBank/DDBJ databases">
        <authorList>
            <person name="Kim J."/>
        </authorList>
    </citation>
    <scope>NUCLEOTIDE SEQUENCE [LARGE SCALE GENOMIC DNA]</scope>
    <source>
        <strain evidence="8 9">JC52</strain>
    </source>
</reference>
<evidence type="ECO:0000256" key="1">
    <source>
        <dbReference type="ARBA" id="ARBA00004514"/>
    </source>
</evidence>
<evidence type="ECO:0000256" key="3">
    <source>
        <dbReference type="ARBA" id="ARBA00022795"/>
    </source>
</evidence>
<comment type="similarity">
    <text evidence="6">Belongs to the bacillales FliT family.</text>
</comment>
<sequence length="111" mass="13008">MDELVQLLEALTDQLISEIEHVDYQAMERFVERRESIIAGIRAVEGQQPIQDKHKESIKRVMQYDPIITRKIAFFCNEARLKMQGIQQANTQRNVYDAAYGSDSLFFDKRK</sequence>
<comment type="function">
    <text evidence="5">May act as an export chaperone for the filament capping protein FliD.</text>
</comment>
<comment type="caution">
    <text evidence="8">The sequence shown here is derived from an EMBL/GenBank/DDBJ whole genome shotgun (WGS) entry which is preliminary data.</text>
</comment>
<comment type="subcellular location">
    <subcellularLocation>
        <location evidence="1">Cytoplasm</location>
        <location evidence="1">Cytosol</location>
    </subcellularLocation>
</comment>
<evidence type="ECO:0000313" key="8">
    <source>
        <dbReference type="EMBL" id="TVY09341.1"/>
    </source>
</evidence>
<accession>A0A559KB36</accession>
<proteinExistence type="inferred from homology"/>
<name>A0A559KB36_9BACL</name>
<gene>
    <name evidence="8" type="ORF">FPZ49_14255</name>
</gene>
<evidence type="ECO:0000256" key="2">
    <source>
        <dbReference type="ARBA" id="ARBA00022490"/>
    </source>
</evidence>
<keyword evidence="2" id="KW-0963">Cytoplasm</keyword>
<dbReference type="Pfam" id="PF05400">
    <property type="entry name" value="FliT"/>
    <property type="match status" value="1"/>
</dbReference>
<dbReference type="AlphaFoldDB" id="A0A559KB36"/>
<evidence type="ECO:0000256" key="4">
    <source>
        <dbReference type="ARBA" id="ARBA00023186"/>
    </source>
</evidence>
<keyword evidence="9" id="KW-1185">Reference proteome</keyword>
<keyword evidence="4" id="KW-0143">Chaperone</keyword>
<dbReference type="Proteomes" id="UP000317036">
    <property type="component" value="Unassembled WGS sequence"/>
</dbReference>
<protein>
    <recommendedName>
        <fullName evidence="7">Flagellar protein FliT</fullName>
    </recommendedName>
</protein>
<evidence type="ECO:0000313" key="9">
    <source>
        <dbReference type="Proteomes" id="UP000317036"/>
    </source>
</evidence>
<evidence type="ECO:0000256" key="6">
    <source>
        <dbReference type="ARBA" id="ARBA00093785"/>
    </source>
</evidence>
<evidence type="ECO:0000256" key="5">
    <source>
        <dbReference type="ARBA" id="ARBA00093765"/>
    </source>
</evidence>